<evidence type="ECO:0000313" key="2">
    <source>
        <dbReference type="EMBL" id="KAK7959250.1"/>
    </source>
</evidence>
<protein>
    <submittedName>
        <fullName evidence="2">Uncharacterized protein</fullName>
    </submittedName>
</protein>
<comment type="caution">
    <text evidence="2">The sequence shown here is derived from an EMBL/GenBank/DDBJ whole genome shotgun (WGS) entry which is preliminary data.</text>
</comment>
<gene>
    <name evidence="2" type="ORF">PG986_004104</name>
</gene>
<proteinExistence type="predicted"/>
<feature type="region of interest" description="Disordered" evidence="1">
    <location>
        <begin position="181"/>
        <end position="269"/>
    </location>
</feature>
<feature type="region of interest" description="Disordered" evidence="1">
    <location>
        <begin position="90"/>
        <end position="118"/>
    </location>
</feature>
<name>A0ABR1QLM4_9PEZI</name>
<evidence type="ECO:0000313" key="3">
    <source>
        <dbReference type="Proteomes" id="UP001391051"/>
    </source>
</evidence>
<reference evidence="2 3" key="1">
    <citation type="submission" date="2023-01" db="EMBL/GenBank/DDBJ databases">
        <title>Analysis of 21 Apiospora genomes using comparative genomics revels a genus with tremendous synthesis potential of carbohydrate active enzymes and secondary metabolites.</title>
        <authorList>
            <person name="Sorensen T."/>
        </authorList>
    </citation>
    <scope>NUCLEOTIDE SEQUENCE [LARGE SCALE GENOMIC DNA]</scope>
    <source>
        <strain evidence="2 3">CBS 24483</strain>
    </source>
</reference>
<organism evidence="2 3">
    <name type="scientific">Apiospora aurea</name>
    <dbReference type="NCBI Taxonomy" id="335848"/>
    <lineage>
        <taxon>Eukaryota</taxon>
        <taxon>Fungi</taxon>
        <taxon>Dikarya</taxon>
        <taxon>Ascomycota</taxon>
        <taxon>Pezizomycotina</taxon>
        <taxon>Sordariomycetes</taxon>
        <taxon>Xylariomycetidae</taxon>
        <taxon>Amphisphaeriales</taxon>
        <taxon>Apiosporaceae</taxon>
        <taxon>Apiospora</taxon>
    </lineage>
</organism>
<dbReference type="RefSeq" id="XP_066702953.1">
    <property type="nucleotide sequence ID" value="XM_066840326.1"/>
</dbReference>
<keyword evidence="3" id="KW-1185">Reference proteome</keyword>
<evidence type="ECO:0000256" key="1">
    <source>
        <dbReference type="SAM" id="MobiDB-lite"/>
    </source>
</evidence>
<dbReference type="GeneID" id="92073388"/>
<accession>A0ABR1QLM4</accession>
<sequence length="269" mass="28999">MEMVLGQVDWGFSYSLCCRRDGNAAAAFTWYGSTDVSGIVCGIRREGRRDQRAIVPEREEGCISRIGAENESVAPGADVPLYEGNLAVDGAADARQSEGRSSRRRGGRKRQDDIVQLDAGTRGIGRTFEHQVHWIIKREHHDTIFQSESGCGRHIGGKAEEVGTHGLDVTTGGDILVNDIATPSFENKGGGSSRRRRSSHERRGGDSQGCWHRSGLQIRRADRRRDGSNDDGRDGREAGSRGAAGDCRGRGGLQGGGRDRGGADVGGLR</sequence>
<dbReference type="Proteomes" id="UP001391051">
    <property type="component" value="Unassembled WGS sequence"/>
</dbReference>
<dbReference type="EMBL" id="JAQQWE010000003">
    <property type="protein sequence ID" value="KAK7959250.1"/>
    <property type="molecule type" value="Genomic_DNA"/>
</dbReference>
<feature type="compositionally biased region" description="Basic and acidic residues" evidence="1">
    <location>
        <begin position="219"/>
        <end position="239"/>
    </location>
</feature>